<reference evidence="2" key="1">
    <citation type="submission" date="2016-10" db="EMBL/GenBank/DDBJ databases">
        <title>Comparative genomics uncovers the prolific and rare metabolic potential of the cyanobacterial genus Moorea.</title>
        <authorList>
            <person name="Leao T."/>
            <person name="Castelao G."/>
            <person name="Korobeynikov A."/>
            <person name="Monroe E.A."/>
            <person name="Podell S."/>
            <person name="Glukhov E."/>
            <person name="Allen E."/>
            <person name="Gerwick W.H."/>
            <person name="Gerwick L."/>
        </authorList>
    </citation>
    <scope>NUCLEOTIDE SEQUENCE [LARGE SCALE GENOMIC DNA]</scope>
    <source>
        <strain evidence="2">PAL-8-15-08-1</strain>
    </source>
</reference>
<evidence type="ECO:0000313" key="1">
    <source>
        <dbReference type="EMBL" id="AOW99559.1"/>
    </source>
</evidence>
<dbReference type="KEGG" id="mpro:BJP34_08925"/>
<dbReference type="Proteomes" id="UP000177870">
    <property type="component" value="Chromosome"/>
</dbReference>
<evidence type="ECO:0000313" key="2">
    <source>
        <dbReference type="Proteomes" id="UP000177870"/>
    </source>
</evidence>
<protein>
    <submittedName>
        <fullName evidence="1">Uncharacterized protein</fullName>
    </submittedName>
</protein>
<name>A0A1D8TPI0_9CYAN</name>
<accession>A0A1D8TPI0</accession>
<dbReference type="EMBL" id="CP017599">
    <property type="protein sequence ID" value="AOW99559.1"/>
    <property type="molecule type" value="Genomic_DNA"/>
</dbReference>
<proteinExistence type="predicted"/>
<sequence length="96" mass="10801">MSAIAPLQTAAIAFLGNGWVSPENYNAIVRLTLRNSFMDVGVWFERRSGIPLEFRLCALVPGKGGEKNLALLASHLRRLHPRVLVIFIMLMRYYNG</sequence>
<dbReference type="AlphaFoldDB" id="A0A1D8TPI0"/>
<organism evidence="1 2">
    <name type="scientific">Moorena producens PAL-8-15-08-1</name>
    <dbReference type="NCBI Taxonomy" id="1458985"/>
    <lineage>
        <taxon>Bacteria</taxon>
        <taxon>Bacillati</taxon>
        <taxon>Cyanobacteriota</taxon>
        <taxon>Cyanophyceae</taxon>
        <taxon>Coleofasciculales</taxon>
        <taxon>Coleofasciculaceae</taxon>
        <taxon>Moorena</taxon>
    </lineage>
</organism>
<gene>
    <name evidence="1" type="ORF">BJP34_08925</name>
</gene>